<proteinExistence type="predicted"/>
<dbReference type="GO" id="GO:0008703">
    <property type="term" value="F:5-amino-6-(5-phosphoribosylamino)uracil reductase activity"/>
    <property type="evidence" value="ECO:0007669"/>
    <property type="project" value="InterPro"/>
</dbReference>
<name>A0A1U7IQS2_9CYAN</name>
<keyword evidence="3" id="KW-0560">Oxidoreductase</keyword>
<gene>
    <name evidence="5" type="ORF">NIES2119_04835</name>
</gene>
<evidence type="ECO:0000313" key="5">
    <source>
        <dbReference type="EMBL" id="OKH39781.1"/>
    </source>
</evidence>
<dbReference type="STRING" id="454136.NIES2119_04835"/>
<sequence>MERIEVLRTNHLQTIVVLAMSADGKIADIQSSAARFGSTFDKAHLEKQIASVDGVLFGAGTLRAYGTTLMVSDPELLKQRELQGKESQPIHIVCSASGKIDPELRFFQQQVPRCLFTTIKGSQFWQQKRAFHKVFAIETVEGGINWVAAWEKLTEMGLQKVAVLGGGKLVASLLAADLVDEFWLTVCPLILGGENAPTPVAGAGFLANLAPKLQLLSVERIDQEVFLHYRLQR</sequence>
<dbReference type="InterPro" id="IPR002734">
    <property type="entry name" value="RibDG_C"/>
</dbReference>
<evidence type="ECO:0000313" key="6">
    <source>
        <dbReference type="Proteomes" id="UP000185860"/>
    </source>
</evidence>
<dbReference type="AlphaFoldDB" id="A0A1U7IQS2"/>
<dbReference type="SUPFAM" id="SSF53597">
    <property type="entry name" value="Dihydrofolate reductase-like"/>
    <property type="match status" value="1"/>
</dbReference>
<dbReference type="InterPro" id="IPR050765">
    <property type="entry name" value="Riboflavin_Biosynth_HTPR"/>
</dbReference>
<comment type="pathway">
    <text evidence="1">Cofactor biosynthesis; riboflavin biosynthesis.</text>
</comment>
<evidence type="ECO:0000256" key="3">
    <source>
        <dbReference type="ARBA" id="ARBA00023002"/>
    </source>
</evidence>
<dbReference type="OrthoDB" id="9800865at2"/>
<accession>A0A1U7IQS2</accession>
<protein>
    <submittedName>
        <fullName evidence="5">Riboflavin deaminase</fullName>
    </submittedName>
</protein>
<evidence type="ECO:0000256" key="2">
    <source>
        <dbReference type="ARBA" id="ARBA00022857"/>
    </source>
</evidence>
<dbReference type="Pfam" id="PF01872">
    <property type="entry name" value="RibD_C"/>
    <property type="match status" value="1"/>
</dbReference>
<dbReference type="InterPro" id="IPR024072">
    <property type="entry name" value="DHFR-like_dom_sf"/>
</dbReference>
<dbReference type="Proteomes" id="UP000185860">
    <property type="component" value="Unassembled WGS sequence"/>
</dbReference>
<feature type="domain" description="Bacterial bifunctional deaminase-reductase C-terminal" evidence="4">
    <location>
        <begin position="15"/>
        <end position="226"/>
    </location>
</feature>
<dbReference type="EMBL" id="MRCE01000004">
    <property type="protein sequence ID" value="OKH39781.1"/>
    <property type="molecule type" value="Genomic_DNA"/>
</dbReference>
<evidence type="ECO:0000256" key="1">
    <source>
        <dbReference type="ARBA" id="ARBA00005104"/>
    </source>
</evidence>
<dbReference type="GO" id="GO:0009231">
    <property type="term" value="P:riboflavin biosynthetic process"/>
    <property type="evidence" value="ECO:0007669"/>
    <property type="project" value="InterPro"/>
</dbReference>
<keyword evidence="2" id="KW-0521">NADP</keyword>
<organism evidence="5 6">
    <name type="scientific">[Phormidium ambiguum] IAM M-71</name>
    <dbReference type="NCBI Taxonomy" id="454136"/>
    <lineage>
        <taxon>Bacteria</taxon>
        <taxon>Bacillati</taxon>
        <taxon>Cyanobacteriota</taxon>
        <taxon>Cyanophyceae</taxon>
        <taxon>Oscillatoriophycideae</taxon>
        <taxon>Aerosakkonematales</taxon>
        <taxon>Aerosakkonemataceae</taxon>
        <taxon>Floridanema</taxon>
    </lineage>
</organism>
<dbReference type="Gene3D" id="3.40.430.10">
    <property type="entry name" value="Dihydrofolate Reductase, subunit A"/>
    <property type="match status" value="1"/>
</dbReference>
<reference evidence="5 6" key="1">
    <citation type="submission" date="2016-11" db="EMBL/GenBank/DDBJ databases">
        <title>Draft Genome Sequences of Nine Cyanobacterial Strains from Diverse Habitats.</title>
        <authorList>
            <person name="Zhu T."/>
            <person name="Hou S."/>
            <person name="Lu X."/>
            <person name="Hess W.R."/>
        </authorList>
    </citation>
    <scope>NUCLEOTIDE SEQUENCE [LARGE SCALE GENOMIC DNA]</scope>
    <source>
        <strain evidence="5 6">IAM M-71</strain>
    </source>
</reference>
<dbReference type="PANTHER" id="PTHR38011:SF7">
    <property type="entry name" value="2,5-DIAMINO-6-RIBOSYLAMINO-4(3H)-PYRIMIDINONE 5'-PHOSPHATE REDUCTASE"/>
    <property type="match status" value="1"/>
</dbReference>
<comment type="caution">
    <text evidence="5">The sequence shown here is derived from an EMBL/GenBank/DDBJ whole genome shotgun (WGS) entry which is preliminary data.</text>
</comment>
<evidence type="ECO:0000259" key="4">
    <source>
        <dbReference type="Pfam" id="PF01872"/>
    </source>
</evidence>
<dbReference type="PANTHER" id="PTHR38011">
    <property type="entry name" value="DIHYDROFOLATE REDUCTASE FAMILY PROTEIN (AFU_ORTHOLOGUE AFUA_8G06820)"/>
    <property type="match status" value="1"/>
</dbReference>